<name>A0A0N4UBP1_DRAME</name>
<dbReference type="WBParaSite" id="DME_0000463301-mRNA-1">
    <property type="protein sequence ID" value="DME_0000463301-mRNA-1"/>
    <property type="gene ID" value="DME_0000463301"/>
</dbReference>
<dbReference type="InterPro" id="IPR000953">
    <property type="entry name" value="Chromo/chromo_shadow_dom"/>
</dbReference>
<dbReference type="Proteomes" id="UP000038040">
    <property type="component" value="Unplaced"/>
</dbReference>
<keyword evidence="6" id="KW-1185">Reference proteome</keyword>
<organism evidence="5 7">
    <name type="scientific">Dracunculus medinensis</name>
    <name type="common">Guinea worm</name>
    <dbReference type="NCBI Taxonomy" id="318479"/>
    <lineage>
        <taxon>Eukaryota</taxon>
        <taxon>Metazoa</taxon>
        <taxon>Ecdysozoa</taxon>
        <taxon>Nematoda</taxon>
        <taxon>Chromadorea</taxon>
        <taxon>Rhabditida</taxon>
        <taxon>Spirurina</taxon>
        <taxon>Dracunculoidea</taxon>
        <taxon>Dracunculidae</taxon>
        <taxon>Dracunculus</taxon>
    </lineage>
</organism>
<evidence type="ECO:0000313" key="5">
    <source>
        <dbReference type="Proteomes" id="UP000038040"/>
    </source>
</evidence>
<gene>
    <name evidence="4" type="ORF">DME_LOCUS8516</name>
</gene>
<dbReference type="GO" id="GO:0005634">
    <property type="term" value="C:nucleus"/>
    <property type="evidence" value="ECO:0007669"/>
    <property type="project" value="UniProtKB-SubCell"/>
</dbReference>
<sequence length="141" mass="17001">MENEECETNMVDGSGFYEAESILQKRIYGRQVYYLVKWSNYPIEEATWEPITNLGNCKRLIKDYEQRKSEHYKDILKENASTNPQSYCEVERIVCMDSSEENTKPSYEIEYKDGRRRWVDYEIAHKYLKDQLITYYESMII</sequence>
<dbReference type="CDD" id="cd00024">
    <property type="entry name" value="CD_CSD"/>
    <property type="match status" value="1"/>
</dbReference>
<dbReference type="EMBL" id="UYYG01001169">
    <property type="protein sequence ID" value="VDN58543.1"/>
    <property type="molecule type" value="Genomic_DNA"/>
</dbReference>
<evidence type="ECO:0000313" key="6">
    <source>
        <dbReference type="Proteomes" id="UP000274756"/>
    </source>
</evidence>
<dbReference type="Gene3D" id="2.40.50.40">
    <property type="match status" value="1"/>
</dbReference>
<evidence type="ECO:0000256" key="1">
    <source>
        <dbReference type="ARBA" id="ARBA00004123"/>
    </source>
</evidence>
<keyword evidence="2" id="KW-0539">Nucleus</keyword>
<dbReference type="OrthoDB" id="433924at2759"/>
<comment type="subcellular location">
    <subcellularLocation>
        <location evidence="1">Nucleus</location>
    </subcellularLocation>
</comment>
<dbReference type="STRING" id="318479.A0A0N4UBP1"/>
<reference evidence="4 6" key="2">
    <citation type="submission" date="2018-11" db="EMBL/GenBank/DDBJ databases">
        <authorList>
            <consortium name="Pathogen Informatics"/>
        </authorList>
    </citation>
    <scope>NUCLEOTIDE SEQUENCE [LARGE SCALE GENOMIC DNA]</scope>
</reference>
<dbReference type="Pfam" id="PF00385">
    <property type="entry name" value="Chromo"/>
    <property type="match status" value="1"/>
</dbReference>
<dbReference type="AlphaFoldDB" id="A0A0N4UBP1"/>
<evidence type="ECO:0000313" key="4">
    <source>
        <dbReference type="EMBL" id="VDN58543.1"/>
    </source>
</evidence>
<evidence type="ECO:0000313" key="7">
    <source>
        <dbReference type="WBParaSite" id="DME_0000463301-mRNA-1"/>
    </source>
</evidence>
<dbReference type="PROSITE" id="PS00598">
    <property type="entry name" value="CHROMO_1"/>
    <property type="match status" value="1"/>
</dbReference>
<proteinExistence type="predicted"/>
<dbReference type="PANTHER" id="PTHR22812">
    <property type="entry name" value="CHROMOBOX PROTEIN"/>
    <property type="match status" value="1"/>
</dbReference>
<dbReference type="InterPro" id="IPR023780">
    <property type="entry name" value="Chromo_domain"/>
</dbReference>
<dbReference type="InterPro" id="IPR051219">
    <property type="entry name" value="Heterochromatin_chromo-domain"/>
</dbReference>
<evidence type="ECO:0000256" key="2">
    <source>
        <dbReference type="ARBA" id="ARBA00023242"/>
    </source>
</evidence>
<dbReference type="SUPFAM" id="SSF54160">
    <property type="entry name" value="Chromo domain-like"/>
    <property type="match status" value="1"/>
</dbReference>
<feature type="domain" description="Chromo" evidence="3">
    <location>
        <begin position="17"/>
        <end position="76"/>
    </location>
</feature>
<protein>
    <submittedName>
        <fullName evidence="7">Chromo domain-containing protein</fullName>
    </submittedName>
</protein>
<dbReference type="SMART" id="SM00298">
    <property type="entry name" value="CHROMO"/>
    <property type="match status" value="2"/>
</dbReference>
<dbReference type="PROSITE" id="PS50013">
    <property type="entry name" value="CHROMO_2"/>
    <property type="match status" value="1"/>
</dbReference>
<dbReference type="Proteomes" id="UP000274756">
    <property type="component" value="Unassembled WGS sequence"/>
</dbReference>
<accession>A0A0N4UBP1</accession>
<evidence type="ECO:0000259" key="3">
    <source>
        <dbReference type="PROSITE" id="PS50013"/>
    </source>
</evidence>
<dbReference type="InterPro" id="IPR023779">
    <property type="entry name" value="Chromodomain_CS"/>
</dbReference>
<dbReference type="InterPro" id="IPR016197">
    <property type="entry name" value="Chromo-like_dom_sf"/>
</dbReference>
<reference evidence="7" key="1">
    <citation type="submission" date="2017-02" db="UniProtKB">
        <authorList>
            <consortium name="WormBaseParasite"/>
        </authorList>
    </citation>
    <scope>IDENTIFICATION</scope>
</reference>